<dbReference type="OrthoDB" id="2428374at2"/>
<sequence length="75" mass="8393">MARKGTAGRTPEKQVGARESAIDKAVNKTKEALDGDNEATNYSEEKGRDEQEDAKEYSKHVSEEDERDVPDSEHK</sequence>
<feature type="compositionally biased region" description="Basic and acidic residues" evidence="1">
    <location>
        <begin position="43"/>
        <end position="62"/>
    </location>
</feature>
<keyword evidence="3" id="KW-1185">Reference proteome</keyword>
<dbReference type="RefSeq" id="WP_058381504.1">
    <property type="nucleotide sequence ID" value="NZ_CP013659.2"/>
</dbReference>
<organism evidence="2 3">
    <name type="scientific">Planococcus rifietoensis</name>
    <dbReference type="NCBI Taxonomy" id="200991"/>
    <lineage>
        <taxon>Bacteria</taxon>
        <taxon>Bacillati</taxon>
        <taxon>Bacillota</taxon>
        <taxon>Bacilli</taxon>
        <taxon>Bacillales</taxon>
        <taxon>Caryophanaceae</taxon>
        <taxon>Planococcus</taxon>
    </lineage>
</organism>
<name>A0A0U2YPZ0_9BACL</name>
<evidence type="ECO:0000256" key="1">
    <source>
        <dbReference type="SAM" id="MobiDB-lite"/>
    </source>
</evidence>
<dbReference type="Proteomes" id="UP000067683">
    <property type="component" value="Chromosome"/>
</dbReference>
<proteinExistence type="predicted"/>
<dbReference type="AlphaFoldDB" id="A0A0U2YPZ0"/>
<evidence type="ECO:0000313" key="2">
    <source>
        <dbReference type="EMBL" id="ALS74797.1"/>
    </source>
</evidence>
<feature type="compositionally biased region" description="Basic and acidic residues" evidence="1">
    <location>
        <begin position="10"/>
        <end position="33"/>
    </location>
</feature>
<gene>
    <name evidence="2" type="ORF">AUC31_05980</name>
</gene>
<feature type="region of interest" description="Disordered" evidence="1">
    <location>
        <begin position="1"/>
        <end position="75"/>
    </location>
</feature>
<accession>A0A0U2YPZ0</accession>
<dbReference type="KEGG" id="prt:AUC31_05980"/>
<protein>
    <submittedName>
        <fullName evidence="2">Uncharacterized protein</fullName>
    </submittedName>
</protein>
<evidence type="ECO:0000313" key="3">
    <source>
        <dbReference type="Proteomes" id="UP000067683"/>
    </source>
</evidence>
<dbReference type="EMBL" id="CP013659">
    <property type="protein sequence ID" value="ALS74797.1"/>
    <property type="molecule type" value="Genomic_DNA"/>
</dbReference>
<reference evidence="2" key="1">
    <citation type="submission" date="2016-01" db="EMBL/GenBank/DDBJ databases">
        <title>Complete genome of Planococcus rifietoensis type strain M8.</title>
        <authorList>
            <person name="See-Too W.S."/>
        </authorList>
    </citation>
    <scope>NUCLEOTIDE SEQUENCE [LARGE SCALE GENOMIC DNA]</scope>
    <source>
        <strain evidence="2">M8</strain>
    </source>
</reference>